<keyword evidence="5" id="KW-1185">Reference proteome</keyword>
<dbReference type="AlphaFoldDB" id="A0A158PI85"/>
<name>A0A158PI85_ANGCS</name>
<dbReference type="InterPro" id="IPR045030">
    <property type="entry name" value="LYSM1-4"/>
</dbReference>
<dbReference type="PROSITE" id="PS51782">
    <property type="entry name" value="LYSM"/>
    <property type="match status" value="1"/>
</dbReference>
<dbReference type="PANTHER" id="PTHR20932">
    <property type="entry name" value="LYSM AND PUTATIVE PEPTIDOGLYCAN-BINDING DOMAIN-CONTAINING PROTEIN"/>
    <property type="match status" value="1"/>
</dbReference>
<dbReference type="OrthoDB" id="538216at2759"/>
<feature type="compositionally biased region" description="Basic and acidic residues" evidence="1">
    <location>
        <begin position="1"/>
        <end position="11"/>
    </location>
</feature>
<protein>
    <submittedName>
        <fullName evidence="6">LysM domain-containing protein</fullName>
    </submittedName>
</protein>
<dbReference type="PANTHER" id="PTHR20932:SF13">
    <property type="entry name" value="LD36653P"/>
    <property type="match status" value="1"/>
</dbReference>
<keyword evidence="2" id="KW-0472">Membrane</keyword>
<gene>
    <name evidence="4" type="ORF">ACOC_LOCUS7277</name>
</gene>
<dbReference type="STRING" id="334426.A0A158PI85"/>
<proteinExistence type="predicted"/>
<dbReference type="Proteomes" id="UP000267027">
    <property type="component" value="Unassembled WGS sequence"/>
</dbReference>
<organism evidence="6">
    <name type="scientific">Angiostrongylus costaricensis</name>
    <name type="common">Nematode worm</name>
    <dbReference type="NCBI Taxonomy" id="334426"/>
    <lineage>
        <taxon>Eukaryota</taxon>
        <taxon>Metazoa</taxon>
        <taxon>Ecdysozoa</taxon>
        <taxon>Nematoda</taxon>
        <taxon>Chromadorea</taxon>
        <taxon>Rhabditida</taxon>
        <taxon>Rhabditina</taxon>
        <taxon>Rhabditomorpha</taxon>
        <taxon>Strongyloidea</taxon>
        <taxon>Metastrongylidae</taxon>
        <taxon>Angiostrongylus</taxon>
    </lineage>
</organism>
<feature type="transmembrane region" description="Helical" evidence="2">
    <location>
        <begin position="182"/>
        <end position="203"/>
    </location>
</feature>
<dbReference type="Gene3D" id="3.10.350.10">
    <property type="entry name" value="LysM domain"/>
    <property type="match status" value="1"/>
</dbReference>
<dbReference type="InterPro" id="IPR036779">
    <property type="entry name" value="LysM_dom_sf"/>
</dbReference>
<dbReference type="SUPFAM" id="SSF54106">
    <property type="entry name" value="LysM domain"/>
    <property type="match status" value="1"/>
</dbReference>
<dbReference type="InterPro" id="IPR018392">
    <property type="entry name" value="LysM"/>
</dbReference>
<dbReference type="WBParaSite" id="ACOC_0000727601-mRNA-1">
    <property type="protein sequence ID" value="ACOC_0000727601-mRNA-1"/>
    <property type="gene ID" value="ACOC_0000727601"/>
</dbReference>
<accession>A0A158PI85</accession>
<reference evidence="4 5" key="2">
    <citation type="submission" date="2018-11" db="EMBL/GenBank/DDBJ databases">
        <authorList>
            <consortium name="Pathogen Informatics"/>
        </authorList>
    </citation>
    <scope>NUCLEOTIDE SEQUENCE [LARGE SCALE GENOMIC DNA]</scope>
    <source>
        <strain evidence="4 5">Costa Rica</strain>
    </source>
</reference>
<dbReference type="SMART" id="SM00257">
    <property type="entry name" value="LysM"/>
    <property type="match status" value="1"/>
</dbReference>
<evidence type="ECO:0000256" key="2">
    <source>
        <dbReference type="SAM" id="Phobius"/>
    </source>
</evidence>
<evidence type="ECO:0000259" key="3">
    <source>
        <dbReference type="PROSITE" id="PS51782"/>
    </source>
</evidence>
<evidence type="ECO:0000313" key="4">
    <source>
        <dbReference type="EMBL" id="VDM58862.1"/>
    </source>
</evidence>
<feature type="domain" description="LysM" evidence="3">
    <location>
        <begin position="37"/>
        <end position="81"/>
    </location>
</feature>
<keyword evidence="2" id="KW-0812">Transmembrane</keyword>
<feature type="region of interest" description="Disordered" evidence="1">
    <location>
        <begin position="1"/>
        <end position="26"/>
    </location>
</feature>
<reference evidence="6" key="1">
    <citation type="submission" date="2016-04" db="UniProtKB">
        <authorList>
            <consortium name="WormBaseParasite"/>
        </authorList>
    </citation>
    <scope>IDENTIFICATION</scope>
</reference>
<evidence type="ECO:0000313" key="5">
    <source>
        <dbReference type="Proteomes" id="UP000267027"/>
    </source>
</evidence>
<dbReference type="EMBL" id="UYYA01004023">
    <property type="protein sequence ID" value="VDM58862.1"/>
    <property type="molecule type" value="Genomic_DNA"/>
</dbReference>
<dbReference type="CDD" id="cd00118">
    <property type="entry name" value="LysM"/>
    <property type="match status" value="1"/>
</dbReference>
<sequence>MTNETHSEYAMRSRIGRSSSDQERRRDVLSCRDTVIVERKVKADDTLNKIAIQYSVNVSDIKRVNNLVKDQDFIALTVVKIPISRMRYALGTGSFSSDDEHIIAHLMIKCTDYDASDLLLPDFDQRSCLLSEERSSRDPSVEEIFNKTDAAIAQVRETLPEDGIPGSFHFVDARPPDSVCSIWGLLIGVIVIFMVIPLLLTFYEETEKDSEK</sequence>
<evidence type="ECO:0000256" key="1">
    <source>
        <dbReference type="SAM" id="MobiDB-lite"/>
    </source>
</evidence>
<dbReference type="OMA" id="GLWFIVV"/>
<dbReference type="Pfam" id="PF01476">
    <property type="entry name" value="LysM"/>
    <property type="match status" value="1"/>
</dbReference>
<evidence type="ECO:0000313" key="6">
    <source>
        <dbReference type="WBParaSite" id="ACOC_0000727601-mRNA-1"/>
    </source>
</evidence>
<keyword evidence="2" id="KW-1133">Transmembrane helix</keyword>